<keyword evidence="2" id="KW-1185">Reference proteome</keyword>
<gene>
    <name evidence="1" type="ORF">SEA_PHABBA_61</name>
</gene>
<proteinExistence type="predicted"/>
<evidence type="ECO:0000313" key="1">
    <source>
        <dbReference type="EMBL" id="ASZ74636.1"/>
    </source>
</evidence>
<dbReference type="EMBL" id="MF668280">
    <property type="protein sequence ID" value="ASZ74636.1"/>
    <property type="molecule type" value="Genomic_DNA"/>
</dbReference>
<sequence>MKNVKITRQRITEVTLNTRMIADGELDVPAEVRRSAIDDDDYRYPWERGWSVESTEILARYQDPRNDTLPEAAQHNRMTKIQVLVTESKTVRVPEKTQEHQ</sequence>
<dbReference type="Proteomes" id="UP000226037">
    <property type="component" value="Segment"/>
</dbReference>
<reference evidence="2" key="1">
    <citation type="submission" date="2017-08" db="EMBL/GenBank/DDBJ databases">
        <authorList>
            <person name="de Groot N.N."/>
        </authorList>
    </citation>
    <scope>NUCLEOTIDE SEQUENCE [LARGE SCALE GENOMIC DNA]</scope>
</reference>
<evidence type="ECO:0000313" key="2">
    <source>
        <dbReference type="Proteomes" id="UP000226037"/>
    </source>
</evidence>
<name>A0A249XSF6_9CAUD</name>
<protein>
    <submittedName>
        <fullName evidence="1">Uncharacterized protein</fullName>
    </submittedName>
</protein>
<organism evidence="1 2">
    <name type="scientific">Mycobacterium phage Phabba</name>
    <dbReference type="NCBI Taxonomy" id="2027899"/>
    <lineage>
        <taxon>Viruses</taxon>
        <taxon>Duplodnaviria</taxon>
        <taxon>Heunggongvirae</taxon>
        <taxon>Uroviricota</taxon>
        <taxon>Caudoviricetes</taxon>
        <taxon>Ceeclamvirinae</taxon>
        <taxon>Myrnavirus</taxon>
        <taxon>Myrnavirus phabba</taxon>
        <taxon>Myranavirus phabba</taxon>
    </lineage>
</organism>
<accession>A0A249XSF6</accession>